<sequence>MLRPAKAQAAEKRARLFAQAAEVLPTDVEQSAFFVPGRVEVLLKNAVVLSVMLPAVSPVSRRVVSFLSRCEICLPAIAVRRRVTALRLITSVFCSR</sequence>
<organism evidence="1">
    <name type="scientific">marine sediment metagenome</name>
    <dbReference type="NCBI Taxonomy" id="412755"/>
    <lineage>
        <taxon>unclassified sequences</taxon>
        <taxon>metagenomes</taxon>
        <taxon>ecological metagenomes</taxon>
    </lineage>
</organism>
<gene>
    <name evidence="1" type="ORF">LCGC14_2739360</name>
</gene>
<dbReference type="AlphaFoldDB" id="A0A0F8Z4W3"/>
<accession>A0A0F8Z4W3</accession>
<proteinExistence type="predicted"/>
<name>A0A0F8Z4W3_9ZZZZ</name>
<evidence type="ECO:0000313" key="1">
    <source>
        <dbReference type="EMBL" id="KKK88817.1"/>
    </source>
</evidence>
<protein>
    <submittedName>
        <fullName evidence="1">Uncharacterized protein</fullName>
    </submittedName>
</protein>
<comment type="caution">
    <text evidence="1">The sequence shown here is derived from an EMBL/GenBank/DDBJ whole genome shotgun (WGS) entry which is preliminary data.</text>
</comment>
<feature type="non-terminal residue" evidence="1">
    <location>
        <position position="96"/>
    </location>
</feature>
<dbReference type="EMBL" id="LAZR01049789">
    <property type="protein sequence ID" value="KKK88817.1"/>
    <property type="molecule type" value="Genomic_DNA"/>
</dbReference>
<reference evidence="1" key="1">
    <citation type="journal article" date="2015" name="Nature">
        <title>Complex archaea that bridge the gap between prokaryotes and eukaryotes.</title>
        <authorList>
            <person name="Spang A."/>
            <person name="Saw J.H."/>
            <person name="Jorgensen S.L."/>
            <person name="Zaremba-Niedzwiedzka K."/>
            <person name="Martijn J."/>
            <person name="Lind A.E."/>
            <person name="van Eijk R."/>
            <person name="Schleper C."/>
            <person name="Guy L."/>
            <person name="Ettema T.J."/>
        </authorList>
    </citation>
    <scope>NUCLEOTIDE SEQUENCE</scope>
</reference>